<evidence type="ECO:0000313" key="2">
    <source>
        <dbReference type="Proteomes" id="UP000518752"/>
    </source>
</evidence>
<protein>
    <recommendedName>
        <fullName evidence="3">F-box domain-containing protein</fullName>
    </recommendedName>
</protein>
<sequence>MGHILDLPNEILAEIISLVRAVERASKYAKNKMSLVCWRLRYICHGYIFKKYTLDIRLPTWLVYERKVLPPGKPPKKWDIDLIRARIDHLRSKISSVRAIEVNDWGSEESRHDPHPPSEFDTPFPSAFIPELLATLKMLSHLRSIHIGTNHGDRLITLNDDLWDWVLQADPLTVKLEGLLIPPRVTFPASMSTLIIDGFTQMHKERLLPFIRPKHLELSYQFSYETPLPVYVPDYPELESITINADVLRVPADLKTPVFDFTRVPQAAVHLKLTFYVEYKMHIPRCWREFKKQVPSMFADDLTQYDVHRSEKCAATLIRKPFSDPDLDFNLDSDSSLRQEHIGGEEADEYEQRAMDAYYRARARYF</sequence>
<name>A0A8H5MFS3_9AGAR</name>
<organism evidence="1 2">
    <name type="scientific">Collybiopsis confluens</name>
    <dbReference type="NCBI Taxonomy" id="2823264"/>
    <lineage>
        <taxon>Eukaryota</taxon>
        <taxon>Fungi</taxon>
        <taxon>Dikarya</taxon>
        <taxon>Basidiomycota</taxon>
        <taxon>Agaricomycotina</taxon>
        <taxon>Agaricomycetes</taxon>
        <taxon>Agaricomycetidae</taxon>
        <taxon>Agaricales</taxon>
        <taxon>Marasmiineae</taxon>
        <taxon>Omphalotaceae</taxon>
        <taxon>Collybiopsis</taxon>
    </lineage>
</organism>
<gene>
    <name evidence="1" type="ORF">D9757_001543</name>
</gene>
<dbReference type="AlphaFoldDB" id="A0A8H5MFS3"/>
<comment type="caution">
    <text evidence="1">The sequence shown here is derived from an EMBL/GenBank/DDBJ whole genome shotgun (WGS) entry which is preliminary data.</text>
</comment>
<keyword evidence="2" id="KW-1185">Reference proteome</keyword>
<evidence type="ECO:0000313" key="1">
    <source>
        <dbReference type="EMBL" id="KAF5392393.1"/>
    </source>
</evidence>
<proteinExistence type="predicted"/>
<dbReference type="CDD" id="cd09917">
    <property type="entry name" value="F-box_SF"/>
    <property type="match status" value="1"/>
</dbReference>
<accession>A0A8H5MFS3</accession>
<evidence type="ECO:0008006" key="3">
    <source>
        <dbReference type="Google" id="ProtNLM"/>
    </source>
</evidence>
<dbReference type="EMBL" id="JAACJN010000006">
    <property type="protein sequence ID" value="KAF5392393.1"/>
    <property type="molecule type" value="Genomic_DNA"/>
</dbReference>
<dbReference type="Proteomes" id="UP000518752">
    <property type="component" value="Unassembled WGS sequence"/>
</dbReference>
<dbReference type="OrthoDB" id="3061893at2759"/>
<reference evidence="1 2" key="1">
    <citation type="journal article" date="2020" name="ISME J.">
        <title>Uncovering the hidden diversity of litter-decomposition mechanisms in mushroom-forming fungi.</title>
        <authorList>
            <person name="Floudas D."/>
            <person name="Bentzer J."/>
            <person name="Ahren D."/>
            <person name="Johansson T."/>
            <person name="Persson P."/>
            <person name="Tunlid A."/>
        </authorList>
    </citation>
    <scope>NUCLEOTIDE SEQUENCE [LARGE SCALE GENOMIC DNA]</scope>
    <source>
        <strain evidence="1 2">CBS 406.79</strain>
    </source>
</reference>